<dbReference type="EMBL" id="JAWDGP010003159">
    <property type="protein sequence ID" value="KAK3776972.1"/>
    <property type="molecule type" value="Genomic_DNA"/>
</dbReference>
<keyword evidence="3" id="KW-1185">Reference proteome</keyword>
<feature type="region of interest" description="Disordered" evidence="1">
    <location>
        <begin position="179"/>
        <end position="198"/>
    </location>
</feature>
<dbReference type="PANTHER" id="PTHR37558:SF1">
    <property type="entry name" value="HTH CENPB-TYPE DOMAIN-CONTAINING PROTEIN"/>
    <property type="match status" value="1"/>
</dbReference>
<proteinExistence type="predicted"/>
<feature type="compositionally biased region" description="Acidic residues" evidence="1">
    <location>
        <begin position="117"/>
        <end position="127"/>
    </location>
</feature>
<feature type="region of interest" description="Disordered" evidence="1">
    <location>
        <begin position="105"/>
        <end position="140"/>
    </location>
</feature>
<evidence type="ECO:0000313" key="2">
    <source>
        <dbReference type="EMBL" id="KAK3776972.1"/>
    </source>
</evidence>
<evidence type="ECO:0000256" key="1">
    <source>
        <dbReference type="SAM" id="MobiDB-lite"/>
    </source>
</evidence>
<dbReference type="AlphaFoldDB" id="A0AAE1DNL5"/>
<protein>
    <submittedName>
        <fullName evidence="2">Uncharacterized protein</fullName>
    </submittedName>
</protein>
<gene>
    <name evidence="2" type="ORF">RRG08_022766</name>
</gene>
<comment type="caution">
    <text evidence="2">The sequence shown here is derived from an EMBL/GenBank/DDBJ whole genome shotgun (WGS) entry which is preliminary data.</text>
</comment>
<organism evidence="2 3">
    <name type="scientific">Elysia crispata</name>
    <name type="common">lettuce slug</name>
    <dbReference type="NCBI Taxonomy" id="231223"/>
    <lineage>
        <taxon>Eukaryota</taxon>
        <taxon>Metazoa</taxon>
        <taxon>Spiralia</taxon>
        <taxon>Lophotrochozoa</taxon>
        <taxon>Mollusca</taxon>
        <taxon>Gastropoda</taxon>
        <taxon>Heterobranchia</taxon>
        <taxon>Euthyneura</taxon>
        <taxon>Panpulmonata</taxon>
        <taxon>Sacoglossa</taxon>
        <taxon>Placobranchoidea</taxon>
        <taxon>Plakobranchidae</taxon>
        <taxon>Elysia</taxon>
    </lineage>
</organism>
<reference evidence="2" key="1">
    <citation type="journal article" date="2023" name="G3 (Bethesda)">
        <title>A reference genome for the long-term kleptoplast-retaining sea slug Elysia crispata morphotype clarki.</title>
        <authorList>
            <person name="Eastman K.E."/>
            <person name="Pendleton A.L."/>
            <person name="Shaikh M.A."/>
            <person name="Suttiyut T."/>
            <person name="Ogas R."/>
            <person name="Tomko P."/>
            <person name="Gavelis G."/>
            <person name="Widhalm J.R."/>
            <person name="Wisecaver J.H."/>
        </authorList>
    </citation>
    <scope>NUCLEOTIDE SEQUENCE</scope>
    <source>
        <strain evidence="2">ECLA1</strain>
    </source>
</reference>
<sequence>MEETQLKYCEPGHMANLCGSNAAQDFISKAKFKFLLKRNMQRVTFTPEMDTLLLREVIANQAFAMKNGTGWRQTADKLIKLPNFTPILTARTVRERTNSLVNQFRRENSANEKSSGIEEEEEEDEAAGEMTRQQALQGLKSNESCPFESCCLRPPTSPTTPCGKKRKAADAMLAFLEDKENTRRKERERRSWTLEGWS</sequence>
<name>A0AAE1DNL5_9GAST</name>
<dbReference type="Proteomes" id="UP001283361">
    <property type="component" value="Unassembled WGS sequence"/>
</dbReference>
<feature type="compositionally biased region" description="Basic and acidic residues" evidence="1">
    <location>
        <begin position="179"/>
        <end position="192"/>
    </location>
</feature>
<dbReference type="PANTHER" id="PTHR37558">
    <property type="entry name" value="HTH CENPB-TYPE DOMAIN-CONTAINING PROTEIN"/>
    <property type="match status" value="1"/>
</dbReference>
<accession>A0AAE1DNL5</accession>
<feature type="compositionally biased region" description="Polar residues" evidence="1">
    <location>
        <begin position="131"/>
        <end position="140"/>
    </location>
</feature>
<evidence type="ECO:0000313" key="3">
    <source>
        <dbReference type="Proteomes" id="UP001283361"/>
    </source>
</evidence>